<protein>
    <submittedName>
        <fullName evidence="1">Uncharacterized protein</fullName>
    </submittedName>
</protein>
<dbReference type="AlphaFoldDB" id="A0A9Q0NHL4"/>
<organism evidence="1 2">
    <name type="scientific">Pseudolycoriella hygida</name>
    <dbReference type="NCBI Taxonomy" id="35572"/>
    <lineage>
        <taxon>Eukaryota</taxon>
        <taxon>Metazoa</taxon>
        <taxon>Ecdysozoa</taxon>
        <taxon>Arthropoda</taxon>
        <taxon>Hexapoda</taxon>
        <taxon>Insecta</taxon>
        <taxon>Pterygota</taxon>
        <taxon>Neoptera</taxon>
        <taxon>Endopterygota</taxon>
        <taxon>Diptera</taxon>
        <taxon>Nematocera</taxon>
        <taxon>Sciaroidea</taxon>
        <taxon>Sciaridae</taxon>
        <taxon>Pseudolycoriella</taxon>
    </lineage>
</organism>
<gene>
    <name evidence="1" type="ORF">Bhyg_05122</name>
</gene>
<comment type="caution">
    <text evidence="1">The sequence shown here is derived from an EMBL/GenBank/DDBJ whole genome shotgun (WGS) entry which is preliminary data.</text>
</comment>
<proteinExistence type="predicted"/>
<evidence type="ECO:0000313" key="1">
    <source>
        <dbReference type="EMBL" id="KAJ6649881.1"/>
    </source>
</evidence>
<reference evidence="1" key="1">
    <citation type="submission" date="2022-07" db="EMBL/GenBank/DDBJ databases">
        <authorList>
            <person name="Trinca V."/>
            <person name="Uliana J.V.C."/>
            <person name="Torres T.T."/>
            <person name="Ward R.J."/>
            <person name="Monesi N."/>
        </authorList>
    </citation>
    <scope>NUCLEOTIDE SEQUENCE</scope>
    <source>
        <strain evidence="1">HSMRA1968</strain>
        <tissue evidence="1">Whole embryos</tissue>
    </source>
</reference>
<sequence length="25" mass="3063">MSRDDKFCVVLSPFNFQQIQRELDF</sequence>
<dbReference type="EMBL" id="WJQU01000001">
    <property type="protein sequence ID" value="KAJ6649881.1"/>
    <property type="molecule type" value="Genomic_DNA"/>
</dbReference>
<evidence type="ECO:0000313" key="2">
    <source>
        <dbReference type="Proteomes" id="UP001151699"/>
    </source>
</evidence>
<name>A0A9Q0NHL4_9DIPT</name>
<keyword evidence="2" id="KW-1185">Reference proteome</keyword>
<dbReference type="Proteomes" id="UP001151699">
    <property type="component" value="Chromosome A"/>
</dbReference>
<accession>A0A9Q0NHL4</accession>